<organism evidence="4 5">
    <name type="scientific">Lentinus brumalis</name>
    <dbReference type="NCBI Taxonomy" id="2498619"/>
    <lineage>
        <taxon>Eukaryota</taxon>
        <taxon>Fungi</taxon>
        <taxon>Dikarya</taxon>
        <taxon>Basidiomycota</taxon>
        <taxon>Agaricomycotina</taxon>
        <taxon>Agaricomycetes</taxon>
        <taxon>Polyporales</taxon>
        <taxon>Polyporaceae</taxon>
        <taxon>Lentinus</taxon>
    </lineage>
</organism>
<feature type="domain" description="F-box" evidence="3">
    <location>
        <begin position="139"/>
        <end position="189"/>
    </location>
</feature>
<evidence type="ECO:0000256" key="1">
    <source>
        <dbReference type="ARBA" id="ARBA00022737"/>
    </source>
</evidence>
<evidence type="ECO:0000259" key="3">
    <source>
        <dbReference type="PROSITE" id="PS50181"/>
    </source>
</evidence>
<dbReference type="Gene3D" id="3.80.10.10">
    <property type="entry name" value="Ribonuclease Inhibitor"/>
    <property type="match status" value="1"/>
</dbReference>
<dbReference type="STRING" id="139420.A0A371DEY4"/>
<keyword evidence="5" id="KW-1185">Reference proteome</keyword>
<dbReference type="Gene3D" id="1.25.40.10">
    <property type="entry name" value="Tetratricopeptide repeat domain"/>
    <property type="match status" value="1"/>
</dbReference>
<dbReference type="PANTHER" id="PTHR22904">
    <property type="entry name" value="TPR REPEAT CONTAINING PROTEIN"/>
    <property type="match status" value="1"/>
</dbReference>
<protein>
    <recommendedName>
        <fullName evidence="3">F-box domain-containing protein</fullName>
    </recommendedName>
</protein>
<keyword evidence="1" id="KW-0677">Repeat</keyword>
<dbReference type="SUPFAM" id="SSF52047">
    <property type="entry name" value="RNI-like"/>
    <property type="match status" value="1"/>
</dbReference>
<proteinExistence type="predicted"/>
<dbReference type="InterPro" id="IPR032675">
    <property type="entry name" value="LRR_dom_sf"/>
</dbReference>
<dbReference type="SUPFAM" id="SSF48452">
    <property type="entry name" value="TPR-like"/>
    <property type="match status" value="1"/>
</dbReference>
<evidence type="ECO:0000313" key="4">
    <source>
        <dbReference type="EMBL" id="RDX51083.1"/>
    </source>
</evidence>
<dbReference type="GO" id="GO:0051879">
    <property type="term" value="F:Hsp90 protein binding"/>
    <property type="evidence" value="ECO:0007669"/>
    <property type="project" value="TreeGrafter"/>
</dbReference>
<name>A0A371DEY4_9APHY</name>
<dbReference type="EMBL" id="KZ857396">
    <property type="protein sequence ID" value="RDX51083.1"/>
    <property type="molecule type" value="Genomic_DNA"/>
</dbReference>
<dbReference type="PROSITE" id="PS50181">
    <property type="entry name" value="FBOX"/>
    <property type="match status" value="1"/>
</dbReference>
<dbReference type="InterPro" id="IPR001810">
    <property type="entry name" value="F-box_dom"/>
</dbReference>
<reference evidence="4 5" key="1">
    <citation type="journal article" date="2018" name="Biotechnol. Biofuels">
        <title>Integrative visual omics of the white-rot fungus Polyporus brumalis exposes the biotechnological potential of its oxidative enzymes for delignifying raw plant biomass.</title>
        <authorList>
            <person name="Miyauchi S."/>
            <person name="Rancon A."/>
            <person name="Drula E."/>
            <person name="Hage H."/>
            <person name="Chaduli D."/>
            <person name="Favel A."/>
            <person name="Grisel S."/>
            <person name="Henrissat B."/>
            <person name="Herpoel-Gimbert I."/>
            <person name="Ruiz-Duenas F.J."/>
            <person name="Chevret D."/>
            <person name="Hainaut M."/>
            <person name="Lin J."/>
            <person name="Wang M."/>
            <person name="Pangilinan J."/>
            <person name="Lipzen A."/>
            <person name="Lesage-Meessen L."/>
            <person name="Navarro D."/>
            <person name="Riley R."/>
            <person name="Grigoriev I.V."/>
            <person name="Zhou S."/>
            <person name="Raouche S."/>
            <person name="Rosso M.N."/>
        </authorList>
    </citation>
    <scope>NUCLEOTIDE SEQUENCE [LARGE SCALE GENOMIC DNA]</scope>
    <source>
        <strain evidence="4 5">BRFM 1820</strain>
    </source>
</reference>
<accession>A0A371DEY4</accession>
<dbReference type="PANTHER" id="PTHR22904:SF523">
    <property type="entry name" value="STRESS-INDUCED-PHOSPHOPROTEIN 1"/>
    <property type="match status" value="1"/>
</dbReference>
<evidence type="ECO:0000313" key="5">
    <source>
        <dbReference type="Proteomes" id="UP000256964"/>
    </source>
</evidence>
<sequence length="584" mass="65147">MSDWKGPFKRGVSSFRAGNYEDAVTRFSEALELGGDVCTVCDARAAVYQKLGKLKEALRDSKSVIDSQPGRWQGYARSARLFLQIKKFDAASRMVELALERVPPEQSGRRDEMVALQAEIRSAHDEATQEADRLASLRAYHFGKLPVEIAHTMFSKVLAEDHAFVVTLARVCKNWRASILGTPAYWGTLVLSNHSPKRKIKTWKERSKNRIRELAILQHYPHDSPAHNEELRTIPIKHVRVLRLEELPPTTVLRELPLSLAHTVIQSLGGWPELRPLSLRGEIDWEGNVPTFRCREFTVGQYSRPDWSELSSRLKDLRSCTLDTCLGDQDWPHLLWFLHSNPALEQLSVATFYPTSYDIPDDREIPPTITLPRLSELRLTSTIPERLFPLLNLPSLKSLYFVLCRVTLNSALQHITSGPASTLTTLSIQSASFLPETLLSVLATTTALETLHIIAVGINTANAVLEGISRPPVAFATATPQAGTPPLQVYCPALRHLDCSHNQDVKGGPLVRLVKWRLAEAERSTAARSEGDGSGGAVQPVQRLETLEIDGCPLVDPAILPWLREKVPVVSCVYQSKKAAGWKR</sequence>
<gene>
    <name evidence="4" type="ORF">OH76DRAFT_1555207</name>
</gene>
<keyword evidence="2" id="KW-0802">TPR repeat</keyword>
<dbReference type="Proteomes" id="UP000256964">
    <property type="component" value="Unassembled WGS sequence"/>
</dbReference>
<dbReference type="OrthoDB" id="2423701at2759"/>
<dbReference type="InterPro" id="IPR011990">
    <property type="entry name" value="TPR-like_helical_dom_sf"/>
</dbReference>
<evidence type="ECO:0000256" key="2">
    <source>
        <dbReference type="ARBA" id="ARBA00022803"/>
    </source>
</evidence>
<dbReference type="AlphaFoldDB" id="A0A371DEY4"/>